<gene>
    <name evidence="5" type="ORF">K458DRAFT_475398</name>
</gene>
<evidence type="ECO:0000256" key="1">
    <source>
        <dbReference type="ARBA" id="ARBA00005964"/>
    </source>
</evidence>
<dbReference type="PANTHER" id="PTHR11559">
    <property type="entry name" value="CARBOXYLESTERASE"/>
    <property type="match status" value="1"/>
</dbReference>
<reference evidence="5" key="1">
    <citation type="journal article" date="2020" name="Stud. Mycol.">
        <title>101 Dothideomycetes genomes: a test case for predicting lifestyles and emergence of pathogens.</title>
        <authorList>
            <person name="Haridas S."/>
            <person name="Albert R."/>
            <person name="Binder M."/>
            <person name="Bloem J."/>
            <person name="Labutti K."/>
            <person name="Salamov A."/>
            <person name="Andreopoulos B."/>
            <person name="Baker S."/>
            <person name="Barry K."/>
            <person name="Bills G."/>
            <person name="Bluhm B."/>
            <person name="Cannon C."/>
            <person name="Castanera R."/>
            <person name="Culley D."/>
            <person name="Daum C."/>
            <person name="Ezra D."/>
            <person name="Gonzalez J."/>
            <person name="Henrissat B."/>
            <person name="Kuo A."/>
            <person name="Liang C."/>
            <person name="Lipzen A."/>
            <person name="Lutzoni F."/>
            <person name="Magnuson J."/>
            <person name="Mondo S."/>
            <person name="Nolan M."/>
            <person name="Ohm R."/>
            <person name="Pangilinan J."/>
            <person name="Park H.-J."/>
            <person name="Ramirez L."/>
            <person name="Alfaro M."/>
            <person name="Sun H."/>
            <person name="Tritt A."/>
            <person name="Yoshinaga Y."/>
            <person name="Zwiers L.-H."/>
            <person name="Turgeon B."/>
            <person name="Goodwin S."/>
            <person name="Spatafora J."/>
            <person name="Crous P."/>
            <person name="Grigoriev I."/>
        </authorList>
    </citation>
    <scope>NUCLEOTIDE SEQUENCE</scope>
    <source>
        <strain evidence="5">CBS 122367</strain>
    </source>
</reference>
<keyword evidence="6" id="KW-1185">Reference proteome</keyword>
<keyword evidence="2 3" id="KW-0378">Hydrolase</keyword>
<feature type="domain" description="Carboxylesterase type B" evidence="4">
    <location>
        <begin position="49"/>
        <end position="528"/>
    </location>
</feature>
<name>A0A6G1JF03_9PLEO</name>
<keyword evidence="3" id="KW-0732">Signal</keyword>
<evidence type="ECO:0000259" key="4">
    <source>
        <dbReference type="Pfam" id="PF00135"/>
    </source>
</evidence>
<dbReference type="InterPro" id="IPR019826">
    <property type="entry name" value="Carboxylesterase_B_AS"/>
</dbReference>
<evidence type="ECO:0000256" key="3">
    <source>
        <dbReference type="RuleBase" id="RU361235"/>
    </source>
</evidence>
<protein>
    <recommendedName>
        <fullName evidence="3">Carboxylic ester hydrolase</fullName>
        <ecNumber evidence="3">3.1.1.-</ecNumber>
    </recommendedName>
</protein>
<evidence type="ECO:0000313" key="6">
    <source>
        <dbReference type="Proteomes" id="UP000799291"/>
    </source>
</evidence>
<feature type="chain" id="PRO_5026374897" description="Carboxylic ester hydrolase" evidence="3">
    <location>
        <begin position="18"/>
        <end position="583"/>
    </location>
</feature>
<feature type="signal peptide" evidence="3">
    <location>
        <begin position="1"/>
        <end position="17"/>
    </location>
</feature>
<sequence>MARKLATWALYLSGAIGAPAHETGSLDRERRQDLLPSNLSVDLDYAIYKGTHNSTTGLNVWKGIRYAAAPIGSLRWASPQTPTKNRTTQFATTFGPNCPQAYPAVPNAPRIPGDEDCLILNVYAPKTTSRKLPVLVWIHGGGYGFGDGTQDLSTIINANDQGFIGVSIQYRLGAFGFLSSSEVKSKGTPNAGILDMAFALEWVQKHIAKFGGDNAKVTISGESAGAGGVMLLGIARGGSLGSRWYRGGIAASPYLPAQYNYDAAVPTTHYYDFSSRVGCGSSGNVLECLRGKDSATLQQANQNVTASATYGSWAFLPVTDGSFITSRPSTALAAKAVNGEAILVGNNVNEGALFVPPIISTLDGLKAWLQQEFPTFTDADVQSVLNTYPSTDEPVDPTSPKFATNGLSGATAINVSQAATGQQQRGNNILAEATFICPSYWLNTAYTFKTSTYHYQYSVPFASHTDDISAYFGPSTPNQSAAFSQAFRQIWGNFIKNQSAAVEIDRVLKAWPKWDGGNDAKMANLNETGGVPYETVTQFGVTVTQFADPGLKNDFKVVDAYDWEGGRGKRCEFWKSMADKVSI</sequence>
<dbReference type="PROSITE" id="PS00122">
    <property type="entry name" value="CARBOXYLESTERASE_B_1"/>
    <property type="match status" value="1"/>
</dbReference>
<dbReference type="OrthoDB" id="408631at2759"/>
<comment type="similarity">
    <text evidence="1 3">Belongs to the type-B carboxylesterase/lipase family.</text>
</comment>
<dbReference type="GO" id="GO:0016787">
    <property type="term" value="F:hydrolase activity"/>
    <property type="evidence" value="ECO:0007669"/>
    <property type="project" value="UniProtKB-KW"/>
</dbReference>
<dbReference type="SUPFAM" id="SSF53474">
    <property type="entry name" value="alpha/beta-Hydrolases"/>
    <property type="match status" value="1"/>
</dbReference>
<dbReference type="InterPro" id="IPR050309">
    <property type="entry name" value="Type-B_Carboxylest/Lipase"/>
</dbReference>
<organism evidence="5 6">
    <name type="scientific">Lentithecium fluviatile CBS 122367</name>
    <dbReference type="NCBI Taxonomy" id="1168545"/>
    <lineage>
        <taxon>Eukaryota</taxon>
        <taxon>Fungi</taxon>
        <taxon>Dikarya</taxon>
        <taxon>Ascomycota</taxon>
        <taxon>Pezizomycotina</taxon>
        <taxon>Dothideomycetes</taxon>
        <taxon>Pleosporomycetidae</taxon>
        <taxon>Pleosporales</taxon>
        <taxon>Massarineae</taxon>
        <taxon>Lentitheciaceae</taxon>
        <taxon>Lentithecium</taxon>
    </lineage>
</organism>
<dbReference type="Gene3D" id="3.40.50.1820">
    <property type="entry name" value="alpha/beta hydrolase"/>
    <property type="match status" value="1"/>
</dbReference>
<dbReference type="EMBL" id="MU005573">
    <property type="protein sequence ID" value="KAF2688723.1"/>
    <property type="molecule type" value="Genomic_DNA"/>
</dbReference>
<dbReference type="AlphaFoldDB" id="A0A6G1JF03"/>
<dbReference type="Pfam" id="PF00135">
    <property type="entry name" value="COesterase"/>
    <property type="match status" value="1"/>
</dbReference>
<accession>A0A6G1JF03</accession>
<proteinExistence type="inferred from homology"/>
<evidence type="ECO:0000313" key="5">
    <source>
        <dbReference type="EMBL" id="KAF2688723.1"/>
    </source>
</evidence>
<dbReference type="Proteomes" id="UP000799291">
    <property type="component" value="Unassembled WGS sequence"/>
</dbReference>
<dbReference type="InterPro" id="IPR002018">
    <property type="entry name" value="CarbesteraseB"/>
</dbReference>
<dbReference type="EC" id="3.1.1.-" evidence="3"/>
<dbReference type="InterPro" id="IPR029058">
    <property type="entry name" value="AB_hydrolase_fold"/>
</dbReference>
<evidence type="ECO:0000256" key="2">
    <source>
        <dbReference type="ARBA" id="ARBA00022801"/>
    </source>
</evidence>